<accession>A0A1X6NW52</accession>
<protein>
    <submittedName>
        <fullName evidence="1">Uncharacterized protein</fullName>
    </submittedName>
</protein>
<evidence type="ECO:0000313" key="2">
    <source>
        <dbReference type="Proteomes" id="UP000218209"/>
    </source>
</evidence>
<dbReference type="EMBL" id="KV919041">
    <property type="protein sequence ID" value="OSX72736.1"/>
    <property type="molecule type" value="Genomic_DNA"/>
</dbReference>
<evidence type="ECO:0000313" key="1">
    <source>
        <dbReference type="EMBL" id="OSX72736.1"/>
    </source>
</evidence>
<keyword evidence="2" id="KW-1185">Reference proteome</keyword>
<sequence length="192" mass="21632">MAETKRFVSLLELDNAATLRSYLGYAAIGRLEKVGGSASYRDGTPAGRAIVNVFESFSDLPPQYDVLIHAYLSDRSVPWSCWEDQVRKTMAALTREFASCKVLGPWNGSLGNPVESPLNHATTDAHKSKRRRETTVVQGVDPLRCRDFDRFYNEHFLGKSLATWDPEMWAVYTAQLVGMSLCVRFNELAHLR</sequence>
<proteinExistence type="predicted"/>
<dbReference type="AlphaFoldDB" id="A0A1X6NW52"/>
<organism evidence="1 2">
    <name type="scientific">Porphyra umbilicalis</name>
    <name type="common">Purple laver</name>
    <name type="synonym">Red alga</name>
    <dbReference type="NCBI Taxonomy" id="2786"/>
    <lineage>
        <taxon>Eukaryota</taxon>
        <taxon>Rhodophyta</taxon>
        <taxon>Bangiophyceae</taxon>
        <taxon>Bangiales</taxon>
        <taxon>Bangiaceae</taxon>
        <taxon>Porphyra</taxon>
    </lineage>
</organism>
<dbReference type="Proteomes" id="UP000218209">
    <property type="component" value="Unassembled WGS sequence"/>
</dbReference>
<reference evidence="1 2" key="1">
    <citation type="submission" date="2017-03" db="EMBL/GenBank/DDBJ databases">
        <title>WGS assembly of Porphyra umbilicalis.</title>
        <authorList>
            <person name="Brawley S.H."/>
            <person name="Blouin N.A."/>
            <person name="Ficko-Blean E."/>
            <person name="Wheeler G.L."/>
            <person name="Lohr M."/>
            <person name="Goodson H.V."/>
            <person name="Jenkins J.W."/>
            <person name="Blaby-Haas C.E."/>
            <person name="Helliwell K.E."/>
            <person name="Chan C."/>
            <person name="Marriage T."/>
            <person name="Bhattacharya D."/>
            <person name="Klein A.S."/>
            <person name="Badis Y."/>
            <person name="Brodie J."/>
            <person name="Cao Y."/>
            <person name="Collen J."/>
            <person name="Dittami S.M."/>
            <person name="Gachon C.M."/>
            <person name="Green B.R."/>
            <person name="Karpowicz S."/>
            <person name="Kim J.W."/>
            <person name="Kudahl U."/>
            <person name="Lin S."/>
            <person name="Michel G."/>
            <person name="Mittag M."/>
            <person name="Olson B.J."/>
            <person name="Pangilinan J."/>
            <person name="Peng Y."/>
            <person name="Qiu H."/>
            <person name="Shu S."/>
            <person name="Singer J.T."/>
            <person name="Smith A.G."/>
            <person name="Sprecher B.N."/>
            <person name="Wagner V."/>
            <person name="Wang W."/>
            <person name="Wang Z.-Y."/>
            <person name="Yan J."/>
            <person name="Yarish C."/>
            <person name="Zoeuner-Riek S."/>
            <person name="Zhuang Y."/>
            <person name="Zou Y."/>
            <person name="Lindquist E.A."/>
            <person name="Grimwood J."/>
            <person name="Barry K."/>
            <person name="Rokhsar D.S."/>
            <person name="Schmutz J."/>
            <person name="Stiller J.W."/>
            <person name="Grossman A.R."/>
            <person name="Prochnik S.E."/>
        </authorList>
    </citation>
    <scope>NUCLEOTIDE SEQUENCE [LARGE SCALE GENOMIC DNA]</scope>
    <source>
        <strain evidence="1">4086291</strain>
    </source>
</reference>
<gene>
    <name evidence="1" type="ORF">BU14_0408s0014</name>
</gene>
<name>A0A1X6NW52_PORUM</name>